<proteinExistence type="predicted"/>
<evidence type="ECO:0000313" key="3">
    <source>
        <dbReference type="EMBL" id="RZS71143.1"/>
    </source>
</evidence>
<gene>
    <name evidence="3" type="ORF">EV199_3044</name>
</gene>
<evidence type="ECO:0000256" key="1">
    <source>
        <dbReference type="SAM" id="Phobius"/>
    </source>
</evidence>
<dbReference type="GO" id="GO:0005886">
    <property type="term" value="C:plasma membrane"/>
    <property type="evidence" value="ECO:0007669"/>
    <property type="project" value="InterPro"/>
</dbReference>
<reference evidence="3 4" key="1">
    <citation type="submission" date="2019-02" db="EMBL/GenBank/DDBJ databases">
        <title>Genomic Encyclopedia of Type Strains, Phase IV (KMG-IV): sequencing the most valuable type-strain genomes for metagenomic binning, comparative biology and taxonomic classification.</title>
        <authorList>
            <person name="Goeker M."/>
        </authorList>
    </citation>
    <scope>NUCLEOTIDE SEQUENCE [LARGE SCALE GENOMIC DNA]</scope>
    <source>
        <strain evidence="3 4">DSM 18116</strain>
    </source>
</reference>
<sequence length="263" mass="28695">MDIHAYIQSGIIESYLLGIAGDEEKQELDRLRRIYPEVENAIHHAEEWLHGVSTPAATPVPAKVKEQIFATIQEELGMNNGISGIITGGRLYKYLVAASLILLTSSVILNMVLYRKYRTEKKNVLVLQEEQQSLLVQNNLVQAKLISFGDDLNKATSSGSSRIVMDAVAGKGKFQSTLLMDNAGKQLLLVSNSLPAAPAGKQYQLWAIVNGKPVNAGLLNDCMPYCKFPSIARAQAYAVTLEPSGGSIDPTLDQMFVFGKVNS</sequence>
<dbReference type="PANTHER" id="PTHR37461">
    <property type="entry name" value="ANTI-SIGMA-K FACTOR RSKA"/>
    <property type="match status" value="1"/>
</dbReference>
<dbReference type="AlphaFoldDB" id="A0A4Q7MVL6"/>
<comment type="caution">
    <text evidence="3">The sequence shown here is derived from an EMBL/GenBank/DDBJ whole genome shotgun (WGS) entry which is preliminary data.</text>
</comment>
<keyword evidence="1" id="KW-1133">Transmembrane helix</keyword>
<keyword evidence="1" id="KW-0472">Membrane</keyword>
<dbReference type="PANTHER" id="PTHR37461:SF1">
    <property type="entry name" value="ANTI-SIGMA-K FACTOR RSKA"/>
    <property type="match status" value="1"/>
</dbReference>
<dbReference type="InterPro" id="IPR018764">
    <property type="entry name" value="RskA_C"/>
</dbReference>
<feature type="domain" description="Anti-sigma K factor RskA C-terminal" evidence="2">
    <location>
        <begin position="103"/>
        <end position="251"/>
    </location>
</feature>
<dbReference type="EMBL" id="SGXA01000002">
    <property type="protein sequence ID" value="RZS71143.1"/>
    <property type="molecule type" value="Genomic_DNA"/>
</dbReference>
<protein>
    <submittedName>
        <fullName evidence="3">Anti-sigma-K factor rskA</fullName>
    </submittedName>
</protein>
<organism evidence="3 4">
    <name type="scientific">Pseudobacter ginsenosidimutans</name>
    <dbReference type="NCBI Taxonomy" id="661488"/>
    <lineage>
        <taxon>Bacteria</taxon>
        <taxon>Pseudomonadati</taxon>
        <taxon>Bacteroidota</taxon>
        <taxon>Chitinophagia</taxon>
        <taxon>Chitinophagales</taxon>
        <taxon>Chitinophagaceae</taxon>
        <taxon>Pseudobacter</taxon>
    </lineage>
</organism>
<name>A0A4Q7MVL6_9BACT</name>
<dbReference type="InterPro" id="IPR051474">
    <property type="entry name" value="Anti-sigma-K/W_factor"/>
</dbReference>
<keyword evidence="1" id="KW-0812">Transmembrane</keyword>
<dbReference type="GO" id="GO:0016989">
    <property type="term" value="F:sigma factor antagonist activity"/>
    <property type="evidence" value="ECO:0007669"/>
    <property type="project" value="TreeGrafter"/>
</dbReference>
<dbReference type="Proteomes" id="UP000293874">
    <property type="component" value="Unassembled WGS sequence"/>
</dbReference>
<dbReference type="OrthoDB" id="1420916at2"/>
<feature type="transmembrane region" description="Helical" evidence="1">
    <location>
        <begin position="94"/>
        <end position="113"/>
    </location>
</feature>
<dbReference type="Pfam" id="PF10099">
    <property type="entry name" value="RskA_C"/>
    <property type="match status" value="1"/>
</dbReference>
<evidence type="ECO:0000259" key="2">
    <source>
        <dbReference type="Pfam" id="PF10099"/>
    </source>
</evidence>
<keyword evidence="4" id="KW-1185">Reference proteome</keyword>
<accession>A0A4Q7MVL6</accession>
<dbReference type="GO" id="GO:0006417">
    <property type="term" value="P:regulation of translation"/>
    <property type="evidence" value="ECO:0007669"/>
    <property type="project" value="TreeGrafter"/>
</dbReference>
<evidence type="ECO:0000313" key="4">
    <source>
        <dbReference type="Proteomes" id="UP000293874"/>
    </source>
</evidence>
<dbReference type="RefSeq" id="WP_130541678.1">
    <property type="nucleotide sequence ID" value="NZ_CP042431.1"/>
</dbReference>